<accession>A0A2N3V2V0</accession>
<name>A0A2N3V2V0_9BACT</name>
<reference evidence="2 3" key="1">
    <citation type="submission" date="2017-12" db="EMBL/GenBank/DDBJ databases">
        <title>Genomic Encyclopedia of Type Strains, Phase III (KMG-III): the genomes of soil and plant-associated and newly described type strains.</title>
        <authorList>
            <person name="Whitman W."/>
        </authorList>
    </citation>
    <scope>NUCLEOTIDE SEQUENCE [LARGE SCALE GENOMIC DNA]</scope>
    <source>
        <strain evidence="2 3">LP43</strain>
    </source>
</reference>
<evidence type="ECO:0000313" key="3">
    <source>
        <dbReference type="Proteomes" id="UP000233782"/>
    </source>
</evidence>
<keyword evidence="3" id="KW-1185">Reference proteome</keyword>
<dbReference type="AlphaFoldDB" id="A0A2N3V2V0"/>
<comment type="caution">
    <text evidence="2">The sequence shown here is derived from an EMBL/GenBank/DDBJ whole genome shotgun (WGS) entry which is preliminary data.</text>
</comment>
<dbReference type="EMBL" id="PJMU01000001">
    <property type="protein sequence ID" value="PKV75928.1"/>
    <property type="molecule type" value="Genomic_DNA"/>
</dbReference>
<dbReference type="RefSeq" id="WP_180336307.1">
    <property type="nucleotide sequence ID" value="NZ_PJMU01000001.1"/>
</dbReference>
<gene>
    <name evidence="2" type="ORF">BD749_0876</name>
</gene>
<proteinExistence type="predicted"/>
<feature type="region of interest" description="Disordered" evidence="1">
    <location>
        <begin position="19"/>
        <end position="46"/>
    </location>
</feature>
<protein>
    <submittedName>
        <fullName evidence="2">Uncharacterized protein</fullName>
    </submittedName>
</protein>
<evidence type="ECO:0000256" key="1">
    <source>
        <dbReference type="SAM" id="MobiDB-lite"/>
    </source>
</evidence>
<dbReference type="Proteomes" id="UP000233782">
    <property type="component" value="Unassembled WGS sequence"/>
</dbReference>
<organism evidence="2 3">
    <name type="scientific">Pontibacter ramchanderi</name>
    <dbReference type="NCBI Taxonomy" id="1179743"/>
    <lineage>
        <taxon>Bacteria</taxon>
        <taxon>Pseudomonadati</taxon>
        <taxon>Bacteroidota</taxon>
        <taxon>Cytophagia</taxon>
        <taxon>Cytophagales</taxon>
        <taxon>Hymenobacteraceae</taxon>
        <taxon>Pontibacter</taxon>
    </lineage>
</organism>
<sequence length="46" mass="5034">MPEGSGYYTYTLKPAFGGENLLGKPSHVKQTEVDAPGYEQKTNDIT</sequence>
<evidence type="ECO:0000313" key="2">
    <source>
        <dbReference type="EMBL" id="PKV75928.1"/>
    </source>
</evidence>